<dbReference type="SUPFAM" id="SSF144091">
    <property type="entry name" value="Rhomboid-like"/>
    <property type="match status" value="1"/>
</dbReference>
<dbReference type="Gene3D" id="1.20.1540.10">
    <property type="entry name" value="Rhomboid-like"/>
    <property type="match status" value="1"/>
</dbReference>
<dbReference type="AlphaFoldDB" id="C3MHT6"/>
<evidence type="ECO:0000256" key="4">
    <source>
        <dbReference type="ARBA" id="ARBA00023136"/>
    </source>
</evidence>
<feature type="transmembrane region" description="Helical" evidence="6">
    <location>
        <begin position="183"/>
        <end position="204"/>
    </location>
</feature>
<reference evidence="8 9" key="1">
    <citation type="journal article" date="2009" name="Appl. Environ. Microbiol.">
        <title>Rhizobium sp. strain NGR234 possesses a remarkable number of secretion systems.</title>
        <authorList>
            <person name="Schmeisser C."/>
            <person name="Liesegang H."/>
            <person name="Krysciak D."/>
            <person name="Bakkou N."/>
            <person name="Le Quere A."/>
            <person name="Wollherr A."/>
            <person name="Heinemeyer I."/>
            <person name="Morgenstern B."/>
            <person name="Pommerening-Roeser A."/>
            <person name="Flores M."/>
            <person name="Palacios R."/>
            <person name="Brenner S."/>
            <person name="Gottschalk G."/>
            <person name="Schmitz R.A."/>
            <person name="Broughton W.J."/>
            <person name="Perret X."/>
            <person name="Strittmatter A.W."/>
            <person name="Streit W.R."/>
        </authorList>
    </citation>
    <scope>NUCLEOTIDE SEQUENCE [LARGE SCALE GENOMIC DNA]</scope>
    <source>
        <strain evidence="9">NBRC 101917 / NGR234</strain>
    </source>
</reference>
<keyword evidence="9" id="KW-1185">Reference proteome</keyword>
<dbReference type="PANTHER" id="PTHR43731">
    <property type="entry name" value="RHOMBOID PROTEASE"/>
    <property type="match status" value="1"/>
</dbReference>
<comment type="subcellular location">
    <subcellularLocation>
        <location evidence="1">Membrane</location>
        <topology evidence="1">Multi-pass membrane protein</topology>
    </subcellularLocation>
</comment>
<dbReference type="KEGG" id="rhi:NGR_c26890"/>
<protein>
    <recommendedName>
        <fullName evidence="7">Peptidase S54 rhomboid domain-containing protein</fullName>
    </recommendedName>
</protein>
<feature type="transmembrane region" description="Helical" evidence="6">
    <location>
        <begin position="133"/>
        <end position="151"/>
    </location>
</feature>
<keyword evidence="3 6" id="KW-1133">Transmembrane helix</keyword>
<evidence type="ECO:0000256" key="5">
    <source>
        <dbReference type="SAM" id="MobiDB-lite"/>
    </source>
</evidence>
<dbReference type="HOGENOM" id="CLU_055068_5_1_5"/>
<feature type="transmembrane region" description="Helical" evidence="6">
    <location>
        <begin position="63"/>
        <end position="83"/>
    </location>
</feature>
<dbReference type="STRING" id="394.NGR_c26890"/>
<gene>
    <name evidence="8" type="ordered locus">NGR_c26890</name>
</gene>
<dbReference type="EMBL" id="CP001389">
    <property type="protein sequence ID" value="ACP26438.1"/>
    <property type="molecule type" value="Genomic_DNA"/>
</dbReference>
<feature type="transmembrane region" description="Helical" evidence="6">
    <location>
        <begin position="103"/>
        <end position="121"/>
    </location>
</feature>
<dbReference type="OrthoDB" id="9813074at2"/>
<evidence type="ECO:0000313" key="8">
    <source>
        <dbReference type="EMBL" id="ACP26438.1"/>
    </source>
</evidence>
<dbReference type="PANTHER" id="PTHR43731:SF34">
    <property type="entry name" value="PEPTIDASE S54 RHOMBOID DOMAIN-CONTAINING PROTEIN"/>
    <property type="match status" value="1"/>
</dbReference>
<evidence type="ECO:0000313" key="9">
    <source>
        <dbReference type="Proteomes" id="UP000001054"/>
    </source>
</evidence>
<accession>C3MHT6</accession>
<evidence type="ECO:0000256" key="2">
    <source>
        <dbReference type="ARBA" id="ARBA00022692"/>
    </source>
</evidence>
<dbReference type="GO" id="GO:0004252">
    <property type="term" value="F:serine-type endopeptidase activity"/>
    <property type="evidence" value="ECO:0007669"/>
    <property type="project" value="InterPro"/>
</dbReference>
<feature type="region of interest" description="Disordered" evidence="5">
    <location>
        <begin position="256"/>
        <end position="284"/>
    </location>
</feature>
<dbReference type="InterPro" id="IPR022764">
    <property type="entry name" value="Peptidase_S54_rhomboid_dom"/>
</dbReference>
<keyword evidence="2 6" id="KW-0812">Transmembrane</keyword>
<evidence type="ECO:0000259" key="7">
    <source>
        <dbReference type="Pfam" id="PF01694"/>
    </source>
</evidence>
<feature type="domain" description="Peptidase S54 rhomboid" evidence="7">
    <location>
        <begin position="96"/>
        <end position="240"/>
    </location>
</feature>
<dbReference type="InterPro" id="IPR035952">
    <property type="entry name" value="Rhomboid-like_sf"/>
</dbReference>
<feature type="transmembrane region" description="Helical" evidence="6">
    <location>
        <begin position="157"/>
        <end position="176"/>
    </location>
</feature>
<proteinExistence type="predicted"/>
<sequence>MSFGFRARTDRVAKKSRLGDRMFIPLHDRNALKHIDMQYVTVTLIVINFAVWLVTGPIASDEFANAAVLGFGYIPAVVFDYAILDPSLAVVPDEFTFVTYSFLHGDFTHLAMNMLFLWVFGDNVEDALGHFRFLLFYLLCAAAGALAHGLIDVASEAPLIGASGAVSGVVAAYFLLHPKVRVWVLVLFRIPLPLPAAIPLAFWIGQQFYMFAVDPGGSVSWSAHVGGIVAGLVLVVLLRRRGVPLFDRAIVSPRAVEHQSGPPEGTDAPLPGSQKPPTPWGRPT</sequence>
<dbReference type="Proteomes" id="UP000001054">
    <property type="component" value="Chromosome"/>
</dbReference>
<dbReference type="InterPro" id="IPR050925">
    <property type="entry name" value="Rhomboid_protease_S54"/>
</dbReference>
<feature type="transmembrane region" description="Helical" evidence="6">
    <location>
        <begin position="219"/>
        <end position="238"/>
    </location>
</feature>
<name>C3MHT6_SINFN</name>
<evidence type="ECO:0000256" key="6">
    <source>
        <dbReference type="SAM" id="Phobius"/>
    </source>
</evidence>
<evidence type="ECO:0000256" key="1">
    <source>
        <dbReference type="ARBA" id="ARBA00004141"/>
    </source>
</evidence>
<dbReference type="eggNOG" id="COG0705">
    <property type="taxonomic scope" value="Bacteria"/>
</dbReference>
<keyword evidence="4 6" id="KW-0472">Membrane</keyword>
<dbReference type="PATRIC" id="fig|394.7.peg.5514"/>
<feature type="transmembrane region" description="Helical" evidence="6">
    <location>
        <begin position="37"/>
        <end position="56"/>
    </location>
</feature>
<dbReference type="GO" id="GO:0016020">
    <property type="term" value="C:membrane"/>
    <property type="evidence" value="ECO:0007669"/>
    <property type="project" value="UniProtKB-SubCell"/>
</dbReference>
<dbReference type="Pfam" id="PF01694">
    <property type="entry name" value="Rhomboid"/>
    <property type="match status" value="1"/>
</dbReference>
<organism evidence="8 9">
    <name type="scientific">Sinorhizobium fredii (strain NBRC 101917 / NGR234)</name>
    <dbReference type="NCBI Taxonomy" id="394"/>
    <lineage>
        <taxon>Bacteria</taxon>
        <taxon>Pseudomonadati</taxon>
        <taxon>Pseudomonadota</taxon>
        <taxon>Alphaproteobacteria</taxon>
        <taxon>Hyphomicrobiales</taxon>
        <taxon>Rhizobiaceae</taxon>
        <taxon>Sinorhizobium/Ensifer group</taxon>
        <taxon>Sinorhizobium</taxon>
    </lineage>
</organism>
<feature type="compositionally biased region" description="Pro residues" evidence="5">
    <location>
        <begin position="274"/>
        <end position="284"/>
    </location>
</feature>
<evidence type="ECO:0000256" key="3">
    <source>
        <dbReference type="ARBA" id="ARBA00022989"/>
    </source>
</evidence>